<feature type="chain" id="PRO_5029734358" evidence="1">
    <location>
        <begin position="17"/>
        <end position="238"/>
    </location>
</feature>
<dbReference type="InterPro" id="IPR003677">
    <property type="entry name" value="ANIS5_cation-bd"/>
</dbReference>
<evidence type="ECO:0000313" key="4">
    <source>
        <dbReference type="WBParaSite" id="HCON_00097990-00001"/>
    </source>
</evidence>
<dbReference type="WBParaSite" id="HCON_00097990-00001">
    <property type="protein sequence ID" value="HCON_00097990-00001"/>
    <property type="gene ID" value="HCON_00097990"/>
</dbReference>
<sequence length="238" mass="27526">MNKVIGILLIVSVVLCRHHERRGRFRFRGPPIPPPPPYLREVNGTARLEYFDIMRNRSLTIAQQKRDVQAWAAKYDITEIVDEYNANMTKMMEETRRNVSELIGKLPTVLQMVYQIMDNEDQTIIQQRQAYSNLSAQYPQEYRVIEFTFDQFLPKCGCGGEHDGRGRGRGPPPNSLNRWNLPKNGISGYDFFVESRDGMENGDELEIIVPVSPSIEKLDWKGKNSRSEEYLDAREVAE</sequence>
<evidence type="ECO:0000259" key="2">
    <source>
        <dbReference type="Pfam" id="PF02520"/>
    </source>
</evidence>
<dbReference type="AlphaFoldDB" id="A0A7I4YJ79"/>
<accession>A0A7I4YJ79</accession>
<protein>
    <submittedName>
        <fullName evidence="4">ANIS5_cation-bd domain-containing protein</fullName>
    </submittedName>
</protein>
<reference evidence="4" key="1">
    <citation type="submission" date="2020-12" db="UniProtKB">
        <authorList>
            <consortium name="WormBaseParasite"/>
        </authorList>
    </citation>
    <scope>IDENTIFICATION</scope>
    <source>
        <strain evidence="4">MHco3</strain>
    </source>
</reference>
<name>A0A7I4YJ79_HAECO</name>
<keyword evidence="1" id="KW-0732">Signal</keyword>
<feature type="domain" description="SXP/RAL-2 family protein Ani s 5-like cation-binding" evidence="2">
    <location>
        <begin position="46"/>
        <end position="152"/>
    </location>
</feature>
<dbReference type="InterPro" id="IPR052823">
    <property type="entry name" value="SXP/RAL-2_related"/>
</dbReference>
<evidence type="ECO:0000313" key="3">
    <source>
        <dbReference type="Proteomes" id="UP000025227"/>
    </source>
</evidence>
<organism evidence="3 4">
    <name type="scientific">Haemonchus contortus</name>
    <name type="common">Barber pole worm</name>
    <dbReference type="NCBI Taxonomy" id="6289"/>
    <lineage>
        <taxon>Eukaryota</taxon>
        <taxon>Metazoa</taxon>
        <taxon>Ecdysozoa</taxon>
        <taxon>Nematoda</taxon>
        <taxon>Chromadorea</taxon>
        <taxon>Rhabditida</taxon>
        <taxon>Rhabditina</taxon>
        <taxon>Rhabditomorpha</taxon>
        <taxon>Strongyloidea</taxon>
        <taxon>Trichostrongylidae</taxon>
        <taxon>Haemonchus</taxon>
    </lineage>
</organism>
<dbReference type="PANTHER" id="PTHR21593:SF36">
    <property type="entry name" value="DUF148 DOMAIN-CONTAINING PROTEIN-RELATED"/>
    <property type="match status" value="1"/>
</dbReference>
<evidence type="ECO:0000256" key="1">
    <source>
        <dbReference type="SAM" id="SignalP"/>
    </source>
</evidence>
<dbReference type="PANTHER" id="PTHR21593">
    <property type="entry name" value="PRION-LIKE- Q/N-RICH -DOMAIN-BEARING PROTEIN PROTEIN"/>
    <property type="match status" value="1"/>
</dbReference>
<dbReference type="Pfam" id="PF02520">
    <property type="entry name" value="ANIS5_cation-bd"/>
    <property type="match status" value="1"/>
</dbReference>
<keyword evidence="3" id="KW-1185">Reference proteome</keyword>
<feature type="signal peptide" evidence="1">
    <location>
        <begin position="1"/>
        <end position="16"/>
    </location>
</feature>
<dbReference type="Proteomes" id="UP000025227">
    <property type="component" value="Unplaced"/>
</dbReference>
<dbReference type="OrthoDB" id="5867022at2759"/>
<dbReference type="OMA" id="QIMDNED"/>
<proteinExistence type="predicted"/>